<dbReference type="SMART" id="SM01400">
    <property type="entry name" value="Pribosyltran_N"/>
    <property type="match status" value="1"/>
</dbReference>
<comment type="function">
    <text evidence="10">Involved in the biosynthesis of the central metabolite phospho-alpha-D-ribosyl-1-pyrophosphate (PRPP) via the transfer of pyrophosphoryl group from ATP to 1-hydroxyl of ribose-5-phosphate (Rib-5-P).</text>
</comment>
<dbReference type="InterPro" id="IPR037514">
    <property type="entry name" value="Rib-P_diPkinase_arc"/>
</dbReference>
<dbReference type="GO" id="GO:0005524">
    <property type="term" value="F:ATP binding"/>
    <property type="evidence" value="ECO:0007669"/>
    <property type="project" value="UniProtKB-KW"/>
</dbReference>
<accession>A0A133VFN5</accession>
<feature type="binding site" evidence="10">
    <location>
        <position position="195"/>
    </location>
    <ligand>
        <name>D-ribose 5-phosphate</name>
        <dbReference type="ChEBI" id="CHEBI:78346"/>
    </ligand>
</feature>
<dbReference type="PATRIC" id="fig|1698278.3.peg.183"/>
<keyword evidence="7 10" id="KW-0067">ATP-binding</keyword>
<dbReference type="HAMAP" id="MF_00583_A">
    <property type="entry name" value="RibP_PPkinase_A"/>
    <property type="match status" value="1"/>
</dbReference>
<dbReference type="InterPro" id="IPR000836">
    <property type="entry name" value="PRTase_dom"/>
</dbReference>
<dbReference type="SUPFAM" id="SSF53271">
    <property type="entry name" value="PRTase-like"/>
    <property type="match status" value="1"/>
</dbReference>
<keyword evidence="4 10" id="KW-0545">Nucleotide biosynthesis</keyword>
<keyword evidence="2 10" id="KW-0808">Transferase</keyword>
<evidence type="ECO:0000259" key="11">
    <source>
        <dbReference type="Pfam" id="PF00156"/>
    </source>
</evidence>
<feature type="binding site" evidence="10">
    <location>
        <begin position="93"/>
        <end position="94"/>
    </location>
    <ligand>
        <name>ATP</name>
        <dbReference type="ChEBI" id="CHEBI:30616"/>
    </ligand>
</feature>
<dbReference type="NCBIfam" id="TIGR01251">
    <property type="entry name" value="ribP_PPkin"/>
    <property type="match status" value="1"/>
</dbReference>
<evidence type="ECO:0000256" key="8">
    <source>
        <dbReference type="ARBA" id="ARBA00022842"/>
    </source>
</evidence>
<evidence type="ECO:0000256" key="2">
    <source>
        <dbReference type="ARBA" id="ARBA00022679"/>
    </source>
</evidence>
<comment type="subcellular location">
    <subcellularLocation>
        <location evidence="10">Cytoplasm</location>
    </subcellularLocation>
</comment>
<keyword evidence="14" id="KW-1185">Reference proteome</keyword>
<dbReference type="GO" id="GO:0000287">
    <property type="term" value="F:magnesium ion binding"/>
    <property type="evidence" value="ECO:0007669"/>
    <property type="project" value="UniProtKB-UniRule"/>
</dbReference>
<evidence type="ECO:0000313" key="14">
    <source>
        <dbReference type="Proteomes" id="UP000070549"/>
    </source>
</evidence>
<dbReference type="NCBIfam" id="NF002095">
    <property type="entry name" value="PRK00934.1"/>
    <property type="match status" value="1"/>
</dbReference>
<dbReference type="GO" id="GO:0006015">
    <property type="term" value="P:5-phosphoribose 1-diphosphate biosynthetic process"/>
    <property type="evidence" value="ECO:0007669"/>
    <property type="project" value="UniProtKB-UniRule"/>
</dbReference>
<dbReference type="Gene3D" id="3.40.50.2020">
    <property type="match status" value="2"/>
</dbReference>
<reference evidence="13 14" key="1">
    <citation type="journal article" date="2016" name="Sci. Rep.">
        <title>Metabolic traits of an uncultured archaeal lineage -MSBL1- from brine pools of the Red Sea.</title>
        <authorList>
            <person name="Mwirichia R."/>
            <person name="Alam I."/>
            <person name="Rashid M."/>
            <person name="Vinu M."/>
            <person name="Ba-Alawi W."/>
            <person name="Anthony Kamau A."/>
            <person name="Kamanda Ngugi D."/>
            <person name="Goker M."/>
            <person name="Klenk H.P."/>
            <person name="Bajic V."/>
            <person name="Stingl U."/>
        </authorList>
    </citation>
    <scope>NUCLEOTIDE SEQUENCE [LARGE SCALE GENOMIC DNA]</scope>
    <source>
        <strain evidence="13">SCGC-AAA382A03</strain>
    </source>
</reference>
<comment type="similarity">
    <text evidence="10">Belongs to the ribose-phosphate pyrophosphokinase family. Class III (archaeal) subfamily.</text>
</comment>
<organism evidence="13 14">
    <name type="scientific">candidate division MSBL1 archaeon SCGC-AAA382A03</name>
    <dbReference type="NCBI Taxonomy" id="1698278"/>
    <lineage>
        <taxon>Archaea</taxon>
        <taxon>Methanobacteriati</taxon>
        <taxon>Methanobacteriota</taxon>
        <taxon>candidate division MSBL1</taxon>
    </lineage>
</organism>
<dbReference type="InterPro" id="IPR005946">
    <property type="entry name" value="Rib-P_diPkinase"/>
</dbReference>
<evidence type="ECO:0000256" key="4">
    <source>
        <dbReference type="ARBA" id="ARBA00022727"/>
    </source>
</evidence>
<dbReference type="CDD" id="cd06223">
    <property type="entry name" value="PRTases_typeI"/>
    <property type="match status" value="1"/>
</dbReference>
<feature type="binding site" evidence="10">
    <location>
        <position position="219"/>
    </location>
    <ligand>
        <name>D-ribose 5-phosphate</name>
        <dbReference type="ChEBI" id="CHEBI:78346"/>
    </ligand>
</feature>
<gene>
    <name evidence="10" type="primary">prs</name>
    <name evidence="13" type="ORF">AKJ49_01205</name>
</gene>
<feature type="binding site" evidence="10">
    <location>
        <position position="127"/>
    </location>
    <ligand>
        <name>Mg(2+)</name>
        <dbReference type="ChEBI" id="CHEBI:18420"/>
        <label>1</label>
    </ligand>
</feature>
<dbReference type="GO" id="GO:0002189">
    <property type="term" value="C:ribose phosphate diphosphokinase complex"/>
    <property type="evidence" value="ECO:0007669"/>
    <property type="project" value="TreeGrafter"/>
</dbReference>
<dbReference type="Pfam" id="PF00156">
    <property type="entry name" value="Pribosyltran"/>
    <property type="match status" value="1"/>
</dbReference>
<feature type="active site" evidence="10">
    <location>
        <position position="193"/>
    </location>
</feature>
<keyword evidence="8 10" id="KW-0460">Magnesium</keyword>
<dbReference type="GO" id="GO:0005737">
    <property type="term" value="C:cytoplasm"/>
    <property type="evidence" value="ECO:0007669"/>
    <property type="project" value="UniProtKB-SubCell"/>
</dbReference>
<evidence type="ECO:0000313" key="13">
    <source>
        <dbReference type="EMBL" id="KXB05249.1"/>
    </source>
</evidence>
<dbReference type="UniPathway" id="UPA00087">
    <property type="reaction ID" value="UER00172"/>
</dbReference>
<dbReference type="AlphaFoldDB" id="A0A133VFN5"/>
<sequence length="293" mass="32193">MLVIGGSASTKLGKKVSNELDCEFASVEKKTFPDGEIYVRISEKVEGEKALVVQSTCYPPNKNYMELFLLLDALNDLNAEKISAFIPYFGYARQDKRFEPGEAVSFKTVAKLIESAGADEIYVMDIHGEKIESGPKVFQIPAFNLTAAPILSKYVAKNYSLEKPVVLAPDEGAKEWARKAGKSIEADWDFMVKKRHGAKKVEITPRELDVKNRDVIILDDIISTGGTMTEAIKILKENGAKTVFACCTHPVLSDNALEKIKNAGAREVIGTDTIPSEVSKVSVAPVIAESYRQ</sequence>
<dbReference type="InterPro" id="IPR029057">
    <property type="entry name" value="PRTase-like"/>
</dbReference>
<comment type="caution">
    <text evidence="13">The sequence shown here is derived from an EMBL/GenBank/DDBJ whole genome shotgun (WGS) entry which is preliminary data.</text>
</comment>
<evidence type="ECO:0000256" key="6">
    <source>
        <dbReference type="ARBA" id="ARBA00022777"/>
    </source>
</evidence>
<keyword evidence="6 10" id="KW-0418">Kinase</keyword>
<dbReference type="Pfam" id="PF13793">
    <property type="entry name" value="Pribosyltran_N"/>
    <property type="match status" value="1"/>
</dbReference>
<evidence type="ECO:0000259" key="12">
    <source>
        <dbReference type="Pfam" id="PF13793"/>
    </source>
</evidence>
<dbReference type="GO" id="GO:0016301">
    <property type="term" value="F:kinase activity"/>
    <property type="evidence" value="ECO:0007669"/>
    <property type="project" value="UniProtKB-KW"/>
</dbReference>
<keyword evidence="1 10" id="KW-0963">Cytoplasm</keyword>
<keyword evidence="3 10" id="KW-0479">Metal-binding</keyword>
<comment type="catalytic activity">
    <reaction evidence="9 10">
        <text>D-ribose 5-phosphate + ATP = 5-phospho-alpha-D-ribose 1-diphosphate + AMP + H(+)</text>
        <dbReference type="Rhea" id="RHEA:15609"/>
        <dbReference type="ChEBI" id="CHEBI:15378"/>
        <dbReference type="ChEBI" id="CHEBI:30616"/>
        <dbReference type="ChEBI" id="CHEBI:58017"/>
        <dbReference type="ChEBI" id="CHEBI:78346"/>
        <dbReference type="ChEBI" id="CHEBI:456215"/>
        <dbReference type="EC" id="2.7.6.1"/>
    </reaction>
</comment>
<dbReference type="GO" id="GO:0006164">
    <property type="term" value="P:purine nucleotide biosynthetic process"/>
    <property type="evidence" value="ECO:0007669"/>
    <property type="project" value="TreeGrafter"/>
</dbReference>
<dbReference type="GO" id="GO:0004749">
    <property type="term" value="F:ribose phosphate diphosphokinase activity"/>
    <property type="evidence" value="ECO:0007669"/>
    <property type="project" value="UniProtKB-UniRule"/>
</dbReference>
<comment type="pathway">
    <text evidence="10">Metabolic intermediate biosynthesis; 5-phospho-alpha-D-ribose 1-diphosphate biosynthesis; 5-phospho-alpha-D-ribose 1-diphosphate from D-ribose 5-phosphate (route I): step 1/1.</text>
</comment>
<evidence type="ECO:0000256" key="3">
    <source>
        <dbReference type="ARBA" id="ARBA00022723"/>
    </source>
</evidence>
<evidence type="ECO:0000256" key="1">
    <source>
        <dbReference type="ARBA" id="ARBA00022490"/>
    </source>
</evidence>
<feature type="domain" description="Ribose-phosphate pyrophosphokinase N-terminal" evidence="12">
    <location>
        <begin position="1"/>
        <end position="117"/>
    </location>
</feature>
<dbReference type="FunFam" id="3.40.50.2020:FF:000007">
    <property type="entry name" value="Ribose-phosphate pyrophosphokinase"/>
    <property type="match status" value="1"/>
</dbReference>
<evidence type="ECO:0000256" key="9">
    <source>
        <dbReference type="ARBA" id="ARBA00049535"/>
    </source>
</evidence>
<name>A0A133VFN5_9EURY</name>
<dbReference type="PANTHER" id="PTHR10210:SF32">
    <property type="entry name" value="RIBOSE-PHOSPHATE PYROPHOSPHOKINASE 2"/>
    <property type="match status" value="1"/>
</dbReference>
<feature type="domain" description="Phosphoribosyltransferase" evidence="11">
    <location>
        <begin position="138"/>
        <end position="268"/>
    </location>
</feature>
<feature type="binding site" evidence="10">
    <location>
        <begin position="223"/>
        <end position="227"/>
    </location>
    <ligand>
        <name>D-ribose 5-phosphate</name>
        <dbReference type="ChEBI" id="CHEBI:78346"/>
    </ligand>
</feature>
<proteinExistence type="inferred from homology"/>
<dbReference type="EMBL" id="LHYC01000026">
    <property type="protein sequence ID" value="KXB05249.1"/>
    <property type="molecule type" value="Genomic_DNA"/>
</dbReference>
<dbReference type="Proteomes" id="UP000070549">
    <property type="component" value="Unassembled WGS sequence"/>
</dbReference>
<evidence type="ECO:0000256" key="7">
    <source>
        <dbReference type="ARBA" id="ARBA00022840"/>
    </source>
</evidence>
<dbReference type="EC" id="2.7.6.1" evidence="10"/>
<feature type="binding site" evidence="10">
    <location>
        <position position="170"/>
    </location>
    <ligand>
        <name>Mg(2+)</name>
        <dbReference type="ChEBI" id="CHEBI:18420"/>
        <label>2</label>
    </ligand>
</feature>
<evidence type="ECO:0000256" key="5">
    <source>
        <dbReference type="ARBA" id="ARBA00022741"/>
    </source>
</evidence>
<comment type="cofactor">
    <cofactor evidence="10">
        <name>Mg(2+)</name>
        <dbReference type="ChEBI" id="CHEBI:18420"/>
    </cofactor>
    <text evidence="10">Binds 2 Mg(2+) ions per subunit.</text>
</comment>
<feature type="binding site" evidence="10">
    <location>
        <begin position="34"/>
        <end position="36"/>
    </location>
    <ligand>
        <name>ATP</name>
        <dbReference type="ChEBI" id="CHEBI:30616"/>
    </ligand>
</feature>
<evidence type="ECO:0000256" key="10">
    <source>
        <dbReference type="HAMAP-Rule" id="MF_00583"/>
    </source>
</evidence>
<protein>
    <recommendedName>
        <fullName evidence="10">Ribose-phosphate pyrophosphokinase</fullName>
        <shortName evidence="10">RPPK</shortName>
        <ecNumber evidence="10">2.7.6.1</ecNumber>
    </recommendedName>
    <alternativeName>
        <fullName evidence="10">5-phospho-D-ribosyl alpha-1-diphosphate synthase</fullName>
    </alternativeName>
    <alternativeName>
        <fullName evidence="10">Phosphoribosyl diphosphate synthase</fullName>
    </alternativeName>
    <alternativeName>
        <fullName evidence="10">Phosphoribosyl pyrophosphate synthase</fullName>
        <shortName evidence="10">P-Rib-PP synthase</shortName>
        <shortName evidence="10">PRPP synthase</shortName>
        <shortName evidence="10">PRPPase</shortName>
    </alternativeName>
</protein>
<dbReference type="PANTHER" id="PTHR10210">
    <property type="entry name" value="RIBOSE-PHOSPHATE DIPHOSPHOKINASE FAMILY MEMBER"/>
    <property type="match status" value="1"/>
</dbReference>
<keyword evidence="5 10" id="KW-0547">Nucleotide-binding</keyword>
<dbReference type="InterPro" id="IPR029099">
    <property type="entry name" value="Pribosyltran_N"/>
</dbReference>